<dbReference type="SMART" id="SM00406">
    <property type="entry name" value="IGv"/>
    <property type="match status" value="1"/>
</dbReference>
<dbReference type="AlphaFoldDB" id="A0A484CCE2"/>
<evidence type="ECO:0000256" key="2">
    <source>
        <dbReference type="ARBA" id="ARBA00023136"/>
    </source>
</evidence>
<accession>A0A484CCE2</accession>
<dbReference type="PANTHER" id="PTHR24100">
    <property type="entry name" value="BUTYROPHILIN"/>
    <property type="match status" value="1"/>
</dbReference>
<dbReference type="GO" id="GO:0001817">
    <property type="term" value="P:regulation of cytokine production"/>
    <property type="evidence" value="ECO:0007669"/>
    <property type="project" value="TreeGrafter"/>
</dbReference>
<dbReference type="SMART" id="SM00409">
    <property type="entry name" value="IG"/>
    <property type="match status" value="1"/>
</dbReference>
<dbReference type="InterPro" id="IPR050504">
    <property type="entry name" value="IgSF_BTN/MOG"/>
</dbReference>
<reference evidence="6 7" key="1">
    <citation type="submission" date="2019-01" db="EMBL/GenBank/DDBJ databases">
        <title>A chromosome-scale genome assembly of the yellow perch, Perca flavescens.</title>
        <authorList>
            <person name="Feron R."/>
            <person name="Morvezen R."/>
            <person name="Bestin A."/>
            <person name="Haffray P."/>
            <person name="Klopp C."/>
            <person name="Zahm M."/>
            <person name="Cabau C."/>
            <person name="Roques C."/>
            <person name="Donnadieu C."/>
            <person name="Bouchez O."/>
            <person name="Christie M."/>
            <person name="Larson W."/>
            <person name="Guiguen Y."/>
        </authorList>
    </citation>
    <scope>NUCLEOTIDE SEQUENCE [LARGE SCALE GENOMIC DNA]</scope>
    <source>
        <strain evidence="6">YP-PL-M2</strain>
        <tissue evidence="6">Blood</tissue>
    </source>
</reference>
<keyword evidence="7" id="KW-1185">Reference proteome</keyword>
<dbReference type="InterPro" id="IPR007110">
    <property type="entry name" value="Ig-like_dom"/>
</dbReference>
<comment type="caution">
    <text evidence="6">The sequence shown here is derived from an EMBL/GenBank/DDBJ whole genome shotgun (WGS) entry which is preliminary data.</text>
</comment>
<protein>
    <recommendedName>
        <fullName evidence="5">Ig-like domain-containing protein</fullName>
    </recommendedName>
</protein>
<dbReference type="SUPFAM" id="SSF48726">
    <property type="entry name" value="Immunoglobulin"/>
    <property type="match status" value="1"/>
</dbReference>
<feature type="signal peptide" evidence="4">
    <location>
        <begin position="1"/>
        <end position="18"/>
    </location>
</feature>
<dbReference type="InterPro" id="IPR003599">
    <property type="entry name" value="Ig_sub"/>
</dbReference>
<keyword evidence="3" id="KW-0393">Immunoglobulin domain</keyword>
<name>A0A484CCE2_PERFV</name>
<dbReference type="InterPro" id="IPR013106">
    <property type="entry name" value="Ig_V-set"/>
</dbReference>
<dbReference type="Pfam" id="PF07686">
    <property type="entry name" value="V-set"/>
    <property type="match status" value="1"/>
</dbReference>
<dbReference type="EMBL" id="SCKG01000019">
    <property type="protein sequence ID" value="TDG99364.1"/>
    <property type="molecule type" value="Genomic_DNA"/>
</dbReference>
<dbReference type="STRING" id="8167.A0A484CCE2"/>
<dbReference type="Proteomes" id="UP000295070">
    <property type="component" value="Chromosome 19"/>
</dbReference>
<dbReference type="InterPro" id="IPR036179">
    <property type="entry name" value="Ig-like_dom_sf"/>
</dbReference>
<evidence type="ECO:0000256" key="3">
    <source>
        <dbReference type="ARBA" id="ARBA00023319"/>
    </source>
</evidence>
<sequence>MLPSAVLCFLLFLPLSASEEPEELTVKPEQDVTLGCRALSDGAVTLLEWNRRDLKDDGYVFFYRNQRAYEKYQHPRYRGRVELRDPEMMHGDVSVVLKNVSVNDTGTYDCRVIITGGNESRKLIDLTVSDSGEFVETQRLPRRLTEKSK</sequence>
<dbReference type="PANTHER" id="PTHR24100:SF151">
    <property type="entry name" value="ICOS LIGAND"/>
    <property type="match status" value="1"/>
</dbReference>
<proteinExistence type="predicted"/>
<organism evidence="6 7">
    <name type="scientific">Perca flavescens</name>
    <name type="common">American yellow perch</name>
    <name type="synonym">Morone flavescens</name>
    <dbReference type="NCBI Taxonomy" id="8167"/>
    <lineage>
        <taxon>Eukaryota</taxon>
        <taxon>Metazoa</taxon>
        <taxon>Chordata</taxon>
        <taxon>Craniata</taxon>
        <taxon>Vertebrata</taxon>
        <taxon>Euteleostomi</taxon>
        <taxon>Actinopterygii</taxon>
        <taxon>Neopterygii</taxon>
        <taxon>Teleostei</taxon>
        <taxon>Neoteleostei</taxon>
        <taxon>Acanthomorphata</taxon>
        <taxon>Eupercaria</taxon>
        <taxon>Perciformes</taxon>
        <taxon>Percoidei</taxon>
        <taxon>Percidae</taxon>
        <taxon>Percinae</taxon>
        <taxon>Perca</taxon>
    </lineage>
</organism>
<dbReference type="GO" id="GO:0009897">
    <property type="term" value="C:external side of plasma membrane"/>
    <property type="evidence" value="ECO:0007669"/>
    <property type="project" value="TreeGrafter"/>
</dbReference>
<evidence type="ECO:0000313" key="7">
    <source>
        <dbReference type="Proteomes" id="UP000295070"/>
    </source>
</evidence>
<feature type="chain" id="PRO_5019758877" description="Ig-like domain-containing protein" evidence="4">
    <location>
        <begin position="19"/>
        <end position="149"/>
    </location>
</feature>
<dbReference type="PROSITE" id="PS50835">
    <property type="entry name" value="IG_LIKE"/>
    <property type="match status" value="1"/>
</dbReference>
<evidence type="ECO:0000256" key="1">
    <source>
        <dbReference type="ARBA" id="ARBA00004370"/>
    </source>
</evidence>
<comment type="subcellular location">
    <subcellularLocation>
        <location evidence="1">Membrane</location>
    </subcellularLocation>
</comment>
<dbReference type="Gene3D" id="2.60.40.10">
    <property type="entry name" value="Immunoglobulins"/>
    <property type="match status" value="1"/>
</dbReference>
<gene>
    <name evidence="6" type="ORF">EPR50_G00193280</name>
</gene>
<keyword evidence="2" id="KW-0472">Membrane</keyword>
<feature type="domain" description="Ig-like" evidence="5">
    <location>
        <begin position="14"/>
        <end position="129"/>
    </location>
</feature>
<evidence type="ECO:0000313" key="6">
    <source>
        <dbReference type="EMBL" id="TDG99364.1"/>
    </source>
</evidence>
<evidence type="ECO:0000256" key="4">
    <source>
        <dbReference type="SAM" id="SignalP"/>
    </source>
</evidence>
<dbReference type="GO" id="GO:0050852">
    <property type="term" value="P:T cell receptor signaling pathway"/>
    <property type="evidence" value="ECO:0007669"/>
    <property type="project" value="TreeGrafter"/>
</dbReference>
<dbReference type="InterPro" id="IPR013783">
    <property type="entry name" value="Ig-like_fold"/>
</dbReference>
<evidence type="ECO:0000259" key="5">
    <source>
        <dbReference type="PROSITE" id="PS50835"/>
    </source>
</evidence>
<dbReference type="GO" id="GO:0005102">
    <property type="term" value="F:signaling receptor binding"/>
    <property type="evidence" value="ECO:0007669"/>
    <property type="project" value="TreeGrafter"/>
</dbReference>
<keyword evidence="4" id="KW-0732">Signal</keyword>